<dbReference type="SUPFAM" id="SSF53448">
    <property type="entry name" value="Nucleotide-diphospho-sugar transferases"/>
    <property type="match status" value="1"/>
</dbReference>
<feature type="transmembrane region" description="Helical" evidence="1">
    <location>
        <begin position="482"/>
        <end position="502"/>
    </location>
</feature>
<dbReference type="GeneID" id="28827295"/>
<name>A0A194XB79_MOLSC</name>
<protein>
    <submittedName>
        <fullName evidence="2">Uncharacterized protein</fullName>
    </submittedName>
</protein>
<evidence type="ECO:0000313" key="3">
    <source>
        <dbReference type="Proteomes" id="UP000070700"/>
    </source>
</evidence>
<organism evidence="2 3">
    <name type="scientific">Mollisia scopiformis</name>
    <name type="common">Conifer needle endophyte fungus</name>
    <name type="synonym">Phialocephala scopiformis</name>
    <dbReference type="NCBI Taxonomy" id="149040"/>
    <lineage>
        <taxon>Eukaryota</taxon>
        <taxon>Fungi</taxon>
        <taxon>Dikarya</taxon>
        <taxon>Ascomycota</taxon>
        <taxon>Pezizomycotina</taxon>
        <taxon>Leotiomycetes</taxon>
        <taxon>Helotiales</taxon>
        <taxon>Mollisiaceae</taxon>
        <taxon>Mollisia</taxon>
    </lineage>
</organism>
<dbReference type="InParanoid" id="A0A194XB79"/>
<keyword evidence="1" id="KW-0812">Transmembrane</keyword>
<gene>
    <name evidence="2" type="ORF">LY89DRAFT_707002</name>
</gene>
<dbReference type="RefSeq" id="XP_018071778.1">
    <property type="nucleotide sequence ID" value="XM_018217569.1"/>
</dbReference>
<dbReference type="Pfam" id="PF13641">
    <property type="entry name" value="Glyco_tranf_2_3"/>
    <property type="match status" value="1"/>
</dbReference>
<keyword evidence="1" id="KW-0472">Membrane</keyword>
<dbReference type="STRING" id="149040.A0A194XB79"/>
<evidence type="ECO:0000313" key="2">
    <source>
        <dbReference type="EMBL" id="KUJ17423.1"/>
    </source>
</evidence>
<accession>A0A194XB79</accession>
<feature type="transmembrane region" description="Helical" evidence="1">
    <location>
        <begin position="457"/>
        <end position="476"/>
    </location>
</feature>
<dbReference type="Proteomes" id="UP000070700">
    <property type="component" value="Unassembled WGS sequence"/>
</dbReference>
<dbReference type="AlphaFoldDB" id="A0A194XB79"/>
<keyword evidence="3" id="KW-1185">Reference proteome</keyword>
<dbReference type="InterPro" id="IPR029044">
    <property type="entry name" value="Nucleotide-diphossugar_trans"/>
</dbReference>
<sequence length="598" mass="66964">MANLVVPKGILLSRNPFEAGLEIETASRPIDHVQRSADGELRRRGRGATINMGALARTRETGQQFPSANTMPIAARSPASRVTEDSVDPLQMPSPTTARKTSLYSLYEKAKYKQERIRRSPWVQTLFEYSIYVLIVAFIYLVLVGLPLWKGAVYWLYWVVDHKFVISGGFAITVRLAAIYAFLPPFVFFDKDPLPVPTTTGDPPPTDVALLIPCYKSGKIIGATLEAALKIFPRQNIFVIANGNSPTPLDNTGDVCASYGVSHTWSPLGSEIIAQFVGCHVSKRFPHILLIDDDCLLPPTFPLGTEKFSERIKCIGYTITSVGPNCSKGTLVQQAQDLEYKLSGLQRQFSGLVGSATLPHGAISMWDREFLLQTTLGSRIVMNSEVFVETETRAAIFWSGGGGERGGFGEMTVWKQRFERWNFFFVNGLYWNMRYIPFSWKLGFWEIGAKIFVFQEVYETLLHLLTPFVLPISFVVRPAFCGYLLAGTLVLYFANTLIFNLIHLRRKVKVRPDGTITTQALSTKALCFYLPYKCVLTVVNVASCYWSIFMCARYFAKRHPKVVEDSKVVEVVLNLDGNLKENGLCKCPTLPSSMNVDQ</sequence>
<proteinExistence type="predicted"/>
<feature type="transmembrane region" description="Helical" evidence="1">
    <location>
        <begin position="126"/>
        <end position="149"/>
    </location>
</feature>
<feature type="transmembrane region" description="Helical" evidence="1">
    <location>
        <begin position="164"/>
        <end position="183"/>
    </location>
</feature>
<dbReference type="OrthoDB" id="2590398at2759"/>
<reference evidence="2 3" key="1">
    <citation type="submission" date="2015-10" db="EMBL/GenBank/DDBJ databases">
        <title>Full genome of DAOMC 229536 Phialocephala scopiformis, a fungal endophyte of spruce producing the potent anti-insectan compound rugulosin.</title>
        <authorList>
            <consortium name="DOE Joint Genome Institute"/>
            <person name="Walker A.K."/>
            <person name="Frasz S.L."/>
            <person name="Seifert K.A."/>
            <person name="Miller J.D."/>
            <person name="Mondo S.J."/>
            <person name="Labutti K."/>
            <person name="Lipzen A."/>
            <person name="Dockter R."/>
            <person name="Kennedy M."/>
            <person name="Grigoriev I.V."/>
            <person name="Spatafora J.W."/>
        </authorList>
    </citation>
    <scope>NUCLEOTIDE SEQUENCE [LARGE SCALE GENOMIC DNA]</scope>
    <source>
        <strain evidence="2 3">CBS 120377</strain>
    </source>
</reference>
<evidence type="ECO:0000256" key="1">
    <source>
        <dbReference type="SAM" id="Phobius"/>
    </source>
</evidence>
<dbReference type="EMBL" id="KQ947414">
    <property type="protein sequence ID" value="KUJ17423.1"/>
    <property type="molecule type" value="Genomic_DNA"/>
</dbReference>
<keyword evidence="1" id="KW-1133">Transmembrane helix</keyword>
<dbReference type="KEGG" id="psco:LY89DRAFT_707002"/>